<reference evidence="1" key="1">
    <citation type="submission" date="2021-01" db="EMBL/GenBank/DDBJ databases">
        <authorList>
            <person name="Corre E."/>
            <person name="Pelletier E."/>
            <person name="Niang G."/>
            <person name="Scheremetjew M."/>
            <person name="Finn R."/>
            <person name="Kale V."/>
            <person name="Holt S."/>
            <person name="Cochrane G."/>
            <person name="Meng A."/>
            <person name="Brown T."/>
            <person name="Cohen L."/>
        </authorList>
    </citation>
    <scope>NUCLEOTIDE SEQUENCE</scope>
    <source>
        <strain evidence="1">CCMP1594</strain>
    </source>
</reference>
<accession>A0A7S4LHV0</accession>
<name>A0A7S4LHV0_9EUGL</name>
<dbReference type="AlphaFoldDB" id="A0A7S4LHV0"/>
<protein>
    <submittedName>
        <fullName evidence="1">Uncharacterized protein</fullName>
    </submittedName>
</protein>
<evidence type="ECO:0000313" key="1">
    <source>
        <dbReference type="EMBL" id="CAE0830495.1"/>
    </source>
</evidence>
<proteinExistence type="predicted"/>
<gene>
    <name evidence="1" type="ORF">EGYM00163_LOCUS41776</name>
</gene>
<organism evidence="1">
    <name type="scientific">Eutreptiella gymnastica</name>
    <dbReference type="NCBI Taxonomy" id="73025"/>
    <lineage>
        <taxon>Eukaryota</taxon>
        <taxon>Discoba</taxon>
        <taxon>Euglenozoa</taxon>
        <taxon>Euglenida</taxon>
        <taxon>Spirocuta</taxon>
        <taxon>Euglenophyceae</taxon>
        <taxon>Eutreptiales</taxon>
        <taxon>Eutreptiaceae</taxon>
        <taxon>Eutreptiella</taxon>
    </lineage>
</organism>
<dbReference type="EMBL" id="HBJA01121370">
    <property type="protein sequence ID" value="CAE0830495.1"/>
    <property type="molecule type" value="Transcribed_RNA"/>
</dbReference>
<sequence>MQQQYGDNADKCECLGLCAFCEYHLEAMHIIRVQCKCRFPQRSWQSTVFQSTAAASAQTQSKHHMHHITGFLDPHVKKCEIASTQTQVPLLNLCAGRTQSLGARKVCTA</sequence>